<dbReference type="PATRIC" id="fig|641526.4.peg.577"/>
<evidence type="ECO:0000313" key="1">
    <source>
        <dbReference type="EMBL" id="EPR74480.1"/>
    </source>
</evidence>
<dbReference type="InterPro" id="IPR035948">
    <property type="entry name" value="YwqG-like_sf"/>
</dbReference>
<dbReference type="Gene3D" id="2.30.320.10">
    <property type="entry name" value="YwqG-like"/>
    <property type="match status" value="1"/>
</dbReference>
<dbReference type="eggNOG" id="COG3878">
    <property type="taxonomic scope" value="Bacteria"/>
</dbReference>
<comment type="caution">
    <text evidence="1">The sequence shown here is derived from an EMBL/GenBank/DDBJ whole genome shotgun (WGS) entry which is preliminary data.</text>
</comment>
<dbReference type="EMBL" id="ATMR01000034">
    <property type="protein sequence ID" value="EPR74480.1"/>
    <property type="molecule type" value="Genomic_DNA"/>
</dbReference>
<proteinExistence type="predicted"/>
<evidence type="ECO:0008006" key="3">
    <source>
        <dbReference type="Google" id="ProtNLM"/>
    </source>
</evidence>
<organism evidence="1 2">
    <name type="scientific">Winogradskyella psychrotolerans RS-3</name>
    <dbReference type="NCBI Taxonomy" id="641526"/>
    <lineage>
        <taxon>Bacteria</taxon>
        <taxon>Pseudomonadati</taxon>
        <taxon>Bacteroidota</taxon>
        <taxon>Flavobacteriia</taxon>
        <taxon>Flavobacteriales</taxon>
        <taxon>Flavobacteriaceae</taxon>
        <taxon>Winogradskyella</taxon>
    </lineage>
</organism>
<protein>
    <recommendedName>
        <fullName evidence="3">DUF1963 domain-containing protein</fullName>
    </recommendedName>
</protein>
<sequence length="236" mass="27056">MMTVEDLKNKISKPVTKFNTGGFRPKNTIEESWIGKVFAYNEDEDIPLDKNGNPMLPLAQFYLPNLPYVHPNIKNTKLITVFVSTEWPECFEPMGDHWLIREYESLDSIKIKNLETPNSVVKPFPLQPELDNNDFPLWDGGGLSMEDEAEVLKLENKGIIDDYFDITDHIYDHKIGGYPSFCQSGIGDAEGFGEGFQFVFQIVSDYKANFNVIDGGSLMFAKNSKTKQWSLYYDFY</sequence>
<dbReference type="Pfam" id="PF09234">
    <property type="entry name" value="DUF1963"/>
    <property type="match status" value="1"/>
</dbReference>
<dbReference type="SUPFAM" id="SSF103032">
    <property type="entry name" value="Hypothetical protein YwqG"/>
    <property type="match status" value="1"/>
</dbReference>
<dbReference type="AlphaFoldDB" id="S7VW25"/>
<name>S7VW25_9FLAO</name>
<dbReference type="OrthoDB" id="8792814at2"/>
<keyword evidence="2" id="KW-1185">Reference proteome</keyword>
<dbReference type="STRING" id="641526.ADIWIN_0581"/>
<dbReference type="InterPro" id="IPR015315">
    <property type="entry name" value="DUF1963"/>
</dbReference>
<reference evidence="1 2" key="1">
    <citation type="journal article" date="2013" name="Genome Announc.">
        <title>Draft Genome Sequence of Winogradskyella psychrotolerans RS-3T, Isolated from the Marine Transect of Kongsfjorden, Ny-Alesund, Svalbard, Arctic Ocean.</title>
        <authorList>
            <person name="Kumar Pinnaka A."/>
            <person name="Ara S."/>
            <person name="Singh A."/>
            <person name="Shivaji S."/>
        </authorList>
    </citation>
    <scope>NUCLEOTIDE SEQUENCE [LARGE SCALE GENOMIC DNA]</scope>
    <source>
        <strain evidence="1 2">RS-3</strain>
    </source>
</reference>
<dbReference type="Proteomes" id="UP000014962">
    <property type="component" value="Unassembled WGS sequence"/>
</dbReference>
<accession>S7VW25</accession>
<gene>
    <name evidence="1" type="ORF">ADIWIN_0581</name>
</gene>
<evidence type="ECO:0000313" key="2">
    <source>
        <dbReference type="Proteomes" id="UP000014962"/>
    </source>
</evidence>